<dbReference type="Proteomes" id="UP000024635">
    <property type="component" value="Unassembled WGS sequence"/>
</dbReference>
<dbReference type="EMBL" id="JARK01001653">
    <property type="protein sequence ID" value="EYB84408.1"/>
    <property type="molecule type" value="Genomic_DNA"/>
</dbReference>
<accession>A0A016S1A0</accession>
<reference evidence="2" key="1">
    <citation type="journal article" date="2015" name="Nat. Genet.">
        <title>The genome and transcriptome of the zoonotic hookworm Ancylostoma ceylanicum identify infection-specific gene families.</title>
        <authorList>
            <person name="Schwarz E.M."/>
            <person name="Hu Y."/>
            <person name="Antoshechkin I."/>
            <person name="Miller M.M."/>
            <person name="Sternberg P.W."/>
            <person name="Aroian R.V."/>
        </authorList>
    </citation>
    <scope>NUCLEOTIDE SEQUENCE</scope>
    <source>
        <strain evidence="2">HY135</strain>
    </source>
</reference>
<name>A0A016S1A0_9BILA</name>
<keyword evidence="2" id="KW-1185">Reference proteome</keyword>
<comment type="caution">
    <text evidence="1">The sequence shown here is derived from an EMBL/GenBank/DDBJ whole genome shotgun (WGS) entry which is preliminary data.</text>
</comment>
<protein>
    <submittedName>
        <fullName evidence="1">Uncharacterized protein</fullName>
    </submittedName>
</protein>
<proteinExistence type="predicted"/>
<dbReference type="AlphaFoldDB" id="A0A016S1A0"/>
<organism evidence="1 2">
    <name type="scientific">Ancylostoma ceylanicum</name>
    <dbReference type="NCBI Taxonomy" id="53326"/>
    <lineage>
        <taxon>Eukaryota</taxon>
        <taxon>Metazoa</taxon>
        <taxon>Ecdysozoa</taxon>
        <taxon>Nematoda</taxon>
        <taxon>Chromadorea</taxon>
        <taxon>Rhabditida</taxon>
        <taxon>Rhabditina</taxon>
        <taxon>Rhabditomorpha</taxon>
        <taxon>Strongyloidea</taxon>
        <taxon>Ancylostomatidae</taxon>
        <taxon>Ancylostomatinae</taxon>
        <taxon>Ancylostoma</taxon>
    </lineage>
</organism>
<evidence type="ECO:0000313" key="2">
    <source>
        <dbReference type="Proteomes" id="UP000024635"/>
    </source>
</evidence>
<gene>
    <name evidence="1" type="primary">Acey_s0317.g2326</name>
    <name evidence="1" type="ORF">Y032_0317g2326</name>
</gene>
<sequence length="71" mass="7958">MVGRLVSNNVRLEVEVCKTKRENGIQTLELLPMSLRHYPLGHPSCIAVSEGGVYQCGRKSSTWNFKLVLTI</sequence>
<evidence type="ECO:0000313" key="1">
    <source>
        <dbReference type="EMBL" id="EYB84408.1"/>
    </source>
</evidence>